<feature type="compositionally biased region" description="Low complexity" evidence="2">
    <location>
        <begin position="119"/>
        <end position="155"/>
    </location>
</feature>
<sequence>MASLQVATDIVSTISTLENDLAGIAQAQNKLLEVILKAQASIVPNQELNAIKSNMNKVAVYNTKLLSLKATMSMLTGRSKQLKDRAAKLQELKMKYLSEIDDIRKLEREKDQNIAAKNSLSTPTLTPSPIAPSSPTAMPSPLIPSATSSSTTIPKLVKKKKKTKARQVLIDDGDDGRSWTPKKSLSQQELAPKK</sequence>
<name>S2J5F4_MUCC1</name>
<dbReference type="OMA" id="ADIKANM"/>
<evidence type="ECO:0000256" key="1">
    <source>
        <dbReference type="SAM" id="Coils"/>
    </source>
</evidence>
<dbReference type="Proteomes" id="UP000014254">
    <property type="component" value="Unassembled WGS sequence"/>
</dbReference>
<feature type="region of interest" description="Disordered" evidence="2">
    <location>
        <begin position="114"/>
        <end position="194"/>
    </location>
</feature>
<evidence type="ECO:0008006" key="5">
    <source>
        <dbReference type="Google" id="ProtNLM"/>
    </source>
</evidence>
<keyword evidence="1" id="KW-0175">Coiled coil</keyword>
<proteinExistence type="predicted"/>
<gene>
    <name evidence="3" type="ORF">HMPREF1544_09862</name>
</gene>
<feature type="coiled-coil region" evidence="1">
    <location>
        <begin position="72"/>
        <end position="109"/>
    </location>
</feature>
<protein>
    <recommendedName>
        <fullName evidence="5">Biogenesis of lysosome-related organelles complex 1 subunit 6</fullName>
    </recommendedName>
</protein>
<evidence type="ECO:0000313" key="3">
    <source>
        <dbReference type="EMBL" id="EPB83387.1"/>
    </source>
</evidence>
<dbReference type="InParanoid" id="S2J5F4"/>
<dbReference type="VEuPathDB" id="FungiDB:HMPREF1544_09862"/>
<dbReference type="InterPro" id="IPR028119">
    <property type="entry name" value="Snapin/Pallidin/Snn1"/>
</dbReference>
<dbReference type="EMBL" id="KE124073">
    <property type="protein sequence ID" value="EPB83387.1"/>
    <property type="molecule type" value="Genomic_DNA"/>
</dbReference>
<evidence type="ECO:0000256" key="2">
    <source>
        <dbReference type="SAM" id="MobiDB-lite"/>
    </source>
</evidence>
<keyword evidence="4" id="KW-1185">Reference proteome</keyword>
<dbReference type="GO" id="GO:0031083">
    <property type="term" value="C:BLOC-1 complex"/>
    <property type="evidence" value="ECO:0007669"/>
    <property type="project" value="TreeGrafter"/>
</dbReference>
<evidence type="ECO:0000313" key="4">
    <source>
        <dbReference type="Proteomes" id="UP000014254"/>
    </source>
</evidence>
<organism evidence="3 4">
    <name type="scientific">Mucor circinelloides f. circinelloides (strain 1006PhL)</name>
    <name type="common">Mucormycosis agent</name>
    <name type="synonym">Calyptromyces circinelloides</name>
    <dbReference type="NCBI Taxonomy" id="1220926"/>
    <lineage>
        <taxon>Eukaryota</taxon>
        <taxon>Fungi</taxon>
        <taxon>Fungi incertae sedis</taxon>
        <taxon>Mucoromycota</taxon>
        <taxon>Mucoromycotina</taxon>
        <taxon>Mucoromycetes</taxon>
        <taxon>Mucorales</taxon>
        <taxon>Mucorineae</taxon>
        <taxon>Mucoraceae</taxon>
        <taxon>Mucor</taxon>
    </lineage>
</organism>
<feature type="compositionally biased region" description="Basic residues" evidence="2">
    <location>
        <begin position="156"/>
        <end position="165"/>
    </location>
</feature>
<dbReference type="PANTHER" id="PTHR31328:SF2">
    <property type="entry name" value="BIOGENESIS OF LYSOSOME-RELATED ORGANELLES COMPLEX 1 SUBUNIT 6"/>
    <property type="match status" value="1"/>
</dbReference>
<accession>S2J5F4</accession>
<dbReference type="PANTHER" id="PTHR31328">
    <property type="entry name" value="BIOGENESIS OF LYSOSOME-RELATED ORGANELLES COMPLEX 1 SUBUNIT 6"/>
    <property type="match status" value="1"/>
</dbReference>
<feature type="compositionally biased region" description="Polar residues" evidence="2">
    <location>
        <begin position="181"/>
        <end position="194"/>
    </location>
</feature>
<dbReference type="GO" id="GO:0030133">
    <property type="term" value="C:transport vesicle"/>
    <property type="evidence" value="ECO:0007669"/>
    <property type="project" value="TreeGrafter"/>
</dbReference>
<dbReference type="OrthoDB" id="19659at2759"/>
<dbReference type="Pfam" id="PF14712">
    <property type="entry name" value="Snapin_Pallidin"/>
    <property type="match status" value="1"/>
</dbReference>
<reference evidence="4" key="1">
    <citation type="submission" date="2013-05" db="EMBL/GenBank/DDBJ databases">
        <title>The Genome sequence of Mucor circinelloides f. circinelloides 1006PhL.</title>
        <authorList>
            <consortium name="The Broad Institute Genomics Platform"/>
            <person name="Cuomo C."/>
            <person name="Earl A."/>
            <person name="Findley K."/>
            <person name="Lee S.C."/>
            <person name="Walker B."/>
            <person name="Young S."/>
            <person name="Zeng Q."/>
            <person name="Gargeya S."/>
            <person name="Fitzgerald M."/>
            <person name="Haas B."/>
            <person name="Abouelleil A."/>
            <person name="Allen A.W."/>
            <person name="Alvarado L."/>
            <person name="Arachchi H.M."/>
            <person name="Berlin A.M."/>
            <person name="Chapman S.B."/>
            <person name="Gainer-Dewar J."/>
            <person name="Goldberg J."/>
            <person name="Griggs A."/>
            <person name="Gujja S."/>
            <person name="Hansen M."/>
            <person name="Howarth C."/>
            <person name="Imamovic A."/>
            <person name="Ireland A."/>
            <person name="Larimer J."/>
            <person name="McCowan C."/>
            <person name="Murphy C."/>
            <person name="Pearson M."/>
            <person name="Poon T.W."/>
            <person name="Priest M."/>
            <person name="Roberts A."/>
            <person name="Saif S."/>
            <person name="Shea T."/>
            <person name="Sisk P."/>
            <person name="Sykes S."/>
            <person name="Wortman J."/>
            <person name="Nusbaum C."/>
            <person name="Birren B."/>
        </authorList>
    </citation>
    <scope>NUCLEOTIDE SEQUENCE [LARGE SCALE GENOMIC DNA]</scope>
    <source>
        <strain evidence="4">1006PhL</strain>
    </source>
</reference>
<dbReference type="AlphaFoldDB" id="S2J5F4"/>